<evidence type="ECO:0000313" key="2">
    <source>
        <dbReference type="Proteomes" id="UP000499080"/>
    </source>
</evidence>
<sequence length="155" mass="17055">MTSDFSRSIIFKRIYLNEGPTCLARLGGKHVPAHWASSQQLFTHHCLKRTLFQISALSILDKGYSHWAIVKTSNANAMFSDCVIFLNDIPIPLSKLKICCNSSNGKFGATTTYSSDSASILCSKHLYGTGFSSNCDVKTAAENFGLDFYHDGLSM</sequence>
<reference evidence="1 2" key="1">
    <citation type="journal article" date="2019" name="Sci. Rep.">
        <title>Orb-weaving spider Araneus ventricosus genome elucidates the spidroin gene catalogue.</title>
        <authorList>
            <person name="Kono N."/>
            <person name="Nakamura H."/>
            <person name="Ohtoshi R."/>
            <person name="Moran D.A.P."/>
            <person name="Shinohara A."/>
            <person name="Yoshida Y."/>
            <person name="Fujiwara M."/>
            <person name="Mori M."/>
            <person name="Tomita M."/>
            <person name="Arakawa K."/>
        </authorList>
    </citation>
    <scope>NUCLEOTIDE SEQUENCE [LARGE SCALE GENOMIC DNA]</scope>
</reference>
<dbReference type="AlphaFoldDB" id="A0A4Y2SGA7"/>
<protein>
    <submittedName>
        <fullName evidence="1">Uncharacterized protein</fullName>
    </submittedName>
</protein>
<name>A0A4Y2SGA7_ARAVE</name>
<keyword evidence="2" id="KW-1185">Reference proteome</keyword>
<organism evidence="1 2">
    <name type="scientific">Araneus ventricosus</name>
    <name type="common">Orbweaver spider</name>
    <name type="synonym">Epeira ventricosa</name>
    <dbReference type="NCBI Taxonomy" id="182803"/>
    <lineage>
        <taxon>Eukaryota</taxon>
        <taxon>Metazoa</taxon>
        <taxon>Ecdysozoa</taxon>
        <taxon>Arthropoda</taxon>
        <taxon>Chelicerata</taxon>
        <taxon>Arachnida</taxon>
        <taxon>Araneae</taxon>
        <taxon>Araneomorphae</taxon>
        <taxon>Entelegynae</taxon>
        <taxon>Araneoidea</taxon>
        <taxon>Araneidae</taxon>
        <taxon>Araneus</taxon>
    </lineage>
</organism>
<gene>
    <name evidence="1" type="ORF">AVEN_246057_1</name>
</gene>
<dbReference type="EMBL" id="BGPR01021732">
    <property type="protein sequence ID" value="GBN87274.1"/>
    <property type="molecule type" value="Genomic_DNA"/>
</dbReference>
<accession>A0A4Y2SGA7</accession>
<evidence type="ECO:0000313" key="1">
    <source>
        <dbReference type="EMBL" id="GBN87274.1"/>
    </source>
</evidence>
<proteinExistence type="predicted"/>
<comment type="caution">
    <text evidence="1">The sequence shown here is derived from an EMBL/GenBank/DDBJ whole genome shotgun (WGS) entry which is preliminary data.</text>
</comment>
<dbReference type="Proteomes" id="UP000499080">
    <property type="component" value="Unassembled WGS sequence"/>
</dbReference>